<dbReference type="PANTHER" id="PTHR46268:SF24">
    <property type="entry name" value="UNIVERSAL STRESS PROTEIN"/>
    <property type="match status" value="1"/>
</dbReference>
<accession>A0A1H1C118</accession>
<dbReference type="PRINTS" id="PR01438">
    <property type="entry name" value="UNVRSLSTRESS"/>
</dbReference>
<dbReference type="AlphaFoldDB" id="A0A1H1C118"/>
<dbReference type="RefSeq" id="WP_090378742.1">
    <property type="nucleotide sequence ID" value="NZ_FNLC01000001.1"/>
</dbReference>
<evidence type="ECO:0000259" key="2">
    <source>
        <dbReference type="Pfam" id="PF00582"/>
    </source>
</evidence>
<dbReference type="InterPro" id="IPR006015">
    <property type="entry name" value="Universal_stress_UspA"/>
</dbReference>
<keyword evidence="4" id="KW-1185">Reference proteome</keyword>
<evidence type="ECO:0000313" key="3">
    <source>
        <dbReference type="EMBL" id="SDQ57336.1"/>
    </source>
</evidence>
<proteinExistence type="inferred from homology"/>
<dbReference type="PANTHER" id="PTHR46268">
    <property type="entry name" value="STRESS RESPONSE PROTEIN NHAX"/>
    <property type="match status" value="1"/>
</dbReference>
<comment type="similarity">
    <text evidence="1">Belongs to the universal stress protein A family.</text>
</comment>
<dbReference type="STRING" id="1095778.SAMN04489842_1213"/>
<dbReference type="InterPro" id="IPR014729">
    <property type="entry name" value="Rossmann-like_a/b/a_fold"/>
</dbReference>
<evidence type="ECO:0000313" key="4">
    <source>
        <dbReference type="Proteomes" id="UP000198848"/>
    </source>
</evidence>
<name>A0A1H1C118_NATTX</name>
<dbReference type="PIRSF" id="PIRSF006276">
    <property type="entry name" value="UspA"/>
    <property type="match status" value="1"/>
</dbReference>
<sequence>MRVLVPIDDSEPARKAIAHATKSYPDADLSLVHVINPSTAMYGDGAVYAYDSLIDARREAADKLFEEAREIAAEHGHDDIDTETIVGRPAHEIVTAAEEENADLVVIGSHGRSGASRVLLGSVAETVVRRAPVPVTVVR</sequence>
<dbReference type="OrthoDB" id="105697at2157"/>
<dbReference type="Gene3D" id="3.40.50.620">
    <property type="entry name" value="HUPs"/>
    <property type="match status" value="1"/>
</dbReference>
<organism evidence="3 4">
    <name type="scientific">Natronobacterium texcoconense</name>
    <dbReference type="NCBI Taxonomy" id="1095778"/>
    <lineage>
        <taxon>Archaea</taxon>
        <taxon>Methanobacteriati</taxon>
        <taxon>Methanobacteriota</taxon>
        <taxon>Stenosarchaea group</taxon>
        <taxon>Halobacteria</taxon>
        <taxon>Halobacteriales</taxon>
        <taxon>Natrialbaceae</taxon>
        <taxon>Natronobacterium</taxon>
    </lineage>
</organism>
<dbReference type="InterPro" id="IPR006016">
    <property type="entry name" value="UspA"/>
</dbReference>
<evidence type="ECO:0000256" key="1">
    <source>
        <dbReference type="ARBA" id="ARBA00008791"/>
    </source>
</evidence>
<dbReference type="SUPFAM" id="SSF52402">
    <property type="entry name" value="Adenine nucleotide alpha hydrolases-like"/>
    <property type="match status" value="1"/>
</dbReference>
<gene>
    <name evidence="3" type="ORF">SAMN04489842_1213</name>
</gene>
<dbReference type="Pfam" id="PF00582">
    <property type="entry name" value="Usp"/>
    <property type="match status" value="1"/>
</dbReference>
<dbReference type="EMBL" id="FNLC01000001">
    <property type="protein sequence ID" value="SDQ57336.1"/>
    <property type="molecule type" value="Genomic_DNA"/>
</dbReference>
<dbReference type="Proteomes" id="UP000198848">
    <property type="component" value="Unassembled WGS sequence"/>
</dbReference>
<feature type="domain" description="UspA" evidence="2">
    <location>
        <begin position="2"/>
        <end position="139"/>
    </location>
</feature>
<dbReference type="CDD" id="cd00293">
    <property type="entry name" value="USP-like"/>
    <property type="match status" value="1"/>
</dbReference>
<protein>
    <submittedName>
        <fullName evidence="3">Nucleotide-binding universal stress protein, UspA family</fullName>
    </submittedName>
</protein>
<reference evidence="4" key="1">
    <citation type="submission" date="2016-10" db="EMBL/GenBank/DDBJ databases">
        <authorList>
            <person name="Varghese N."/>
            <person name="Submissions S."/>
        </authorList>
    </citation>
    <scope>NUCLEOTIDE SEQUENCE [LARGE SCALE GENOMIC DNA]</scope>
    <source>
        <strain evidence="4">DSM 24767</strain>
    </source>
</reference>